<gene>
    <name evidence="7" type="ORF">HMPREF1981_01206</name>
</gene>
<comment type="caution">
    <text evidence="7">The sequence shown here is derived from an EMBL/GenBank/DDBJ whole genome shotgun (WGS) entry which is preliminary data.</text>
</comment>
<dbReference type="Pfam" id="PF00872">
    <property type="entry name" value="Transposase_mut"/>
    <property type="match status" value="1"/>
</dbReference>
<evidence type="ECO:0000256" key="2">
    <source>
        <dbReference type="ARBA" id="ARBA00010961"/>
    </source>
</evidence>
<dbReference type="PANTHER" id="PTHR33217">
    <property type="entry name" value="TRANSPOSASE FOR INSERTION SEQUENCE ELEMENT IS1081"/>
    <property type="match status" value="1"/>
</dbReference>
<protein>
    <recommendedName>
        <fullName evidence="6">Mutator family transposase</fullName>
    </recommendedName>
</protein>
<sequence length="77" mass="8842">MKGFPEAIQSVYPDTVAQLCIVHQIRNSIKYIGSKNRKEFLKDLKCVYQAVSKDAAEDELKKPDQKWGELYPIVIKS</sequence>
<evidence type="ECO:0000256" key="3">
    <source>
        <dbReference type="ARBA" id="ARBA00022578"/>
    </source>
</evidence>
<name>U2CPK4_9BACE</name>
<reference evidence="7 8" key="1">
    <citation type="submission" date="2013-08" db="EMBL/GenBank/DDBJ databases">
        <authorList>
            <person name="Weinstock G."/>
            <person name="Sodergren E."/>
            <person name="Wylie T."/>
            <person name="Fulton L."/>
            <person name="Fulton R."/>
            <person name="Fronick C."/>
            <person name="O'Laughlin M."/>
            <person name="Godfrey J."/>
            <person name="Miner T."/>
            <person name="Herter B."/>
            <person name="Appelbaum E."/>
            <person name="Cordes M."/>
            <person name="Lek S."/>
            <person name="Wollam A."/>
            <person name="Pepin K.H."/>
            <person name="Palsikar V.B."/>
            <person name="Mitreva M."/>
            <person name="Wilson R.K."/>
        </authorList>
    </citation>
    <scope>NUCLEOTIDE SEQUENCE [LARGE SCALE GENOMIC DNA]</scope>
    <source>
        <strain evidence="7 8">F0041</strain>
    </source>
</reference>
<dbReference type="GO" id="GO:0006313">
    <property type="term" value="P:DNA transposition"/>
    <property type="evidence" value="ECO:0007669"/>
    <property type="project" value="UniProtKB-UniRule"/>
</dbReference>
<evidence type="ECO:0000313" key="7">
    <source>
        <dbReference type="EMBL" id="ERI86008.1"/>
    </source>
</evidence>
<evidence type="ECO:0000313" key="8">
    <source>
        <dbReference type="Proteomes" id="UP000016496"/>
    </source>
</evidence>
<dbReference type="InterPro" id="IPR001207">
    <property type="entry name" value="Transposase_mutator"/>
</dbReference>
<dbReference type="GO" id="GO:0003677">
    <property type="term" value="F:DNA binding"/>
    <property type="evidence" value="ECO:0007669"/>
    <property type="project" value="UniProtKB-UniRule"/>
</dbReference>
<dbReference type="Proteomes" id="UP000016496">
    <property type="component" value="Unassembled WGS sequence"/>
</dbReference>
<comment type="function">
    <text evidence="1 6">Required for the transposition of the insertion element.</text>
</comment>
<keyword evidence="3 6" id="KW-0815">Transposition</keyword>
<evidence type="ECO:0000256" key="4">
    <source>
        <dbReference type="ARBA" id="ARBA00023125"/>
    </source>
</evidence>
<organism evidence="7 8">
    <name type="scientific">Bacteroides pyogenes F0041</name>
    <dbReference type="NCBI Taxonomy" id="1321819"/>
    <lineage>
        <taxon>Bacteria</taxon>
        <taxon>Pseudomonadati</taxon>
        <taxon>Bacteroidota</taxon>
        <taxon>Bacteroidia</taxon>
        <taxon>Bacteroidales</taxon>
        <taxon>Bacteroidaceae</taxon>
        <taxon>Bacteroides</taxon>
    </lineage>
</organism>
<comment type="similarity">
    <text evidence="2 6">Belongs to the transposase mutator family.</text>
</comment>
<dbReference type="HOGENOM" id="CLU_036805_10_1_10"/>
<dbReference type="GO" id="GO:0004803">
    <property type="term" value="F:transposase activity"/>
    <property type="evidence" value="ECO:0007669"/>
    <property type="project" value="UniProtKB-UniRule"/>
</dbReference>
<evidence type="ECO:0000256" key="1">
    <source>
        <dbReference type="ARBA" id="ARBA00002190"/>
    </source>
</evidence>
<proteinExistence type="inferred from homology"/>
<evidence type="ECO:0000256" key="5">
    <source>
        <dbReference type="ARBA" id="ARBA00023172"/>
    </source>
</evidence>
<keyword evidence="6" id="KW-0814">Transposable element</keyword>
<dbReference type="PATRIC" id="fig|1321819.3.peg.1106"/>
<keyword evidence="4 6" id="KW-0238">DNA-binding</keyword>
<accession>U2CPK4</accession>
<keyword evidence="5 6" id="KW-0233">DNA recombination</keyword>
<evidence type="ECO:0000256" key="6">
    <source>
        <dbReference type="RuleBase" id="RU365089"/>
    </source>
</evidence>
<dbReference type="EMBL" id="AWSV01000061">
    <property type="protein sequence ID" value="ERI86008.1"/>
    <property type="molecule type" value="Genomic_DNA"/>
</dbReference>
<dbReference type="PANTHER" id="PTHR33217:SF8">
    <property type="entry name" value="MUTATOR FAMILY TRANSPOSASE"/>
    <property type="match status" value="1"/>
</dbReference>
<dbReference type="AlphaFoldDB" id="U2CPK4"/>